<proteinExistence type="predicted"/>
<name>A0A2P2IJX8_RHIMU</name>
<evidence type="ECO:0000313" key="1">
    <source>
        <dbReference type="EMBL" id="MBW81509.1"/>
    </source>
</evidence>
<dbReference type="EMBL" id="GGEC01001026">
    <property type="protein sequence ID" value="MBW81509.1"/>
    <property type="molecule type" value="Transcribed_RNA"/>
</dbReference>
<accession>A0A2P2IJX8</accession>
<sequence length="27" mass="3125">MGLEMLWCSSLFVFRNARLILPLVCLV</sequence>
<dbReference type="AlphaFoldDB" id="A0A2P2IJX8"/>
<organism evidence="1">
    <name type="scientific">Rhizophora mucronata</name>
    <name type="common">Asiatic mangrove</name>
    <dbReference type="NCBI Taxonomy" id="61149"/>
    <lineage>
        <taxon>Eukaryota</taxon>
        <taxon>Viridiplantae</taxon>
        <taxon>Streptophyta</taxon>
        <taxon>Embryophyta</taxon>
        <taxon>Tracheophyta</taxon>
        <taxon>Spermatophyta</taxon>
        <taxon>Magnoliopsida</taxon>
        <taxon>eudicotyledons</taxon>
        <taxon>Gunneridae</taxon>
        <taxon>Pentapetalae</taxon>
        <taxon>rosids</taxon>
        <taxon>fabids</taxon>
        <taxon>Malpighiales</taxon>
        <taxon>Rhizophoraceae</taxon>
        <taxon>Rhizophora</taxon>
    </lineage>
</organism>
<protein>
    <submittedName>
        <fullName evidence="1">Uncharacterized protein</fullName>
    </submittedName>
</protein>
<reference evidence="1" key="1">
    <citation type="submission" date="2018-02" db="EMBL/GenBank/DDBJ databases">
        <title>Rhizophora mucronata_Transcriptome.</title>
        <authorList>
            <person name="Meera S.P."/>
            <person name="Sreeshan A."/>
            <person name="Augustine A."/>
        </authorList>
    </citation>
    <scope>NUCLEOTIDE SEQUENCE</scope>
    <source>
        <tissue evidence="1">Leaf</tissue>
    </source>
</reference>